<dbReference type="SMART" id="SM00513">
    <property type="entry name" value="SAP"/>
    <property type="match status" value="1"/>
</dbReference>
<dbReference type="AlphaFoldDB" id="A0A0N5CBS9"/>
<dbReference type="SUPFAM" id="SSF52540">
    <property type="entry name" value="P-loop containing nucleoside triphosphate hydrolases"/>
    <property type="match status" value="1"/>
</dbReference>
<dbReference type="SUPFAM" id="SSF49899">
    <property type="entry name" value="Concanavalin A-like lectins/glucanases"/>
    <property type="match status" value="1"/>
</dbReference>
<dbReference type="InterPro" id="IPR027417">
    <property type="entry name" value="P-loop_NTPase"/>
</dbReference>
<evidence type="ECO:0000259" key="6">
    <source>
        <dbReference type="PROSITE" id="PS50800"/>
    </source>
</evidence>
<dbReference type="WBParaSite" id="SPAL_0001534300.1">
    <property type="protein sequence ID" value="SPAL_0001534300.1"/>
    <property type="gene ID" value="SPAL_0001534300"/>
</dbReference>
<dbReference type="InterPro" id="IPR043136">
    <property type="entry name" value="B30.2/SPRY_sf"/>
</dbReference>
<organism evidence="7 8">
    <name type="scientific">Strongyloides papillosus</name>
    <name type="common">Intestinal threadworm</name>
    <dbReference type="NCBI Taxonomy" id="174720"/>
    <lineage>
        <taxon>Eukaryota</taxon>
        <taxon>Metazoa</taxon>
        <taxon>Ecdysozoa</taxon>
        <taxon>Nematoda</taxon>
        <taxon>Chromadorea</taxon>
        <taxon>Rhabditida</taxon>
        <taxon>Tylenchina</taxon>
        <taxon>Panagrolaimomorpha</taxon>
        <taxon>Strongyloidoidea</taxon>
        <taxon>Strongyloididae</taxon>
        <taxon>Strongyloides</taxon>
    </lineage>
</organism>
<dbReference type="InterPro" id="IPR003877">
    <property type="entry name" value="SPRY_dom"/>
</dbReference>
<dbReference type="PROSITE" id="PS50188">
    <property type="entry name" value="B302_SPRY"/>
    <property type="match status" value="1"/>
</dbReference>
<dbReference type="Proteomes" id="UP000046392">
    <property type="component" value="Unplaced"/>
</dbReference>
<reference evidence="8" key="1">
    <citation type="submission" date="2017-02" db="UniProtKB">
        <authorList>
            <consortium name="WormBaseParasite"/>
        </authorList>
    </citation>
    <scope>IDENTIFICATION</scope>
</reference>
<evidence type="ECO:0000256" key="2">
    <source>
        <dbReference type="ARBA" id="ARBA00022481"/>
    </source>
</evidence>
<dbReference type="Pfam" id="PF13671">
    <property type="entry name" value="AAA_33"/>
    <property type="match status" value="1"/>
</dbReference>
<evidence type="ECO:0000256" key="1">
    <source>
        <dbReference type="ARBA" id="ARBA00004123"/>
    </source>
</evidence>
<dbReference type="SUPFAM" id="SSF68906">
    <property type="entry name" value="SAP domain"/>
    <property type="match status" value="1"/>
</dbReference>
<dbReference type="GO" id="GO:0003723">
    <property type="term" value="F:RNA binding"/>
    <property type="evidence" value="ECO:0007669"/>
    <property type="project" value="TreeGrafter"/>
</dbReference>
<keyword evidence="2" id="KW-0488">Methylation</keyword>
<feature type="domain" description="SAP" evidence="6">
    <location>
        <begin position="27"/>
        <end position="61"/>
    </location>
</feature>
<evidence type="ECO:0000256" key="3">
    <source>
        <dbReference type="ARBA" id="ARBA00022553"/>
    </source>
</evidence>
<dbReference type="SMART" id="SM00449">
    <property type="entry name" value="SPRY"/>
    <property type="match status" value="1"/>
</dbReference>
<dbReference type="GO" id="GO:0000380">
    <property type="term" value="P:alternative mRNA splicing, via spliceosome"/>
    <property type="evidence" value="ECO:0007669"/>
    <property type="project" value="TreeGrafter"/>
</dbReference>
<keyword evidence="7" id="KW-1185">Reference proteome</keyword>
<evidence type="ECO:0000259" key="5">
    <source>
        <dbReference type="PROSITE" id="PS50188"/>
    </source>
</evidence>
<protein>
    <submittedName>
        <fullName evidence="8">SAP domain-containing protein</fullName>
    </submittedName>
</protein>
<dbReference type="InterPro" id="IPR001870">
    <property type="entry name" value="B30.2/SPRY"/>
</dbReference>
<accession>A0A0N5CBS9</accession>
<dbReference type="PANTHER" id="PTHR12381:SF56">
    <property type="entry name" value="B30.2_SPRY DOMAIN-CONTAINING PROTEIN-RELATED"/>
    <property type="match status" value="1"/>
</dbReference>
<dbReference type="PANTHER" id="PTHR12381">
    <property type="entry name" value="HETEROGENEOUS NUCLEAR RIBONUCLEOPROTEIN U FAMILY MEMBER"/>
    <property type="match status" value="1"/>
</dbReference>
<dbReference type="CDD" id="cd12884">
    <property type="entry name" value="SPRY_hnRNP"/>
    <property type="match status" value="1"/>
</dbReference>
<comment type="subcellular location">
    <subcellularLocation>
        <location evidence="1">Nucleus</location>
    </subcellularLocation>
</comment>
<dbReference type="Pfam" id="PF00622">
    <property type="entry name" value="SPRY"/>
    <property type="match status" value="1"/>
</dbReference>
<keyword evidence="4" id="KW-0539">Nucleus</keyword>
<dbReference type="InterPro" id="IPR003034">
    <property type="entry name" value="SAP_dom"/>
</dbReference>
<evidence type="ECO:0000256" key="4">
    <source>
        <dbReference type="ARBA" id="ARBA00023242"/>
    </source>
</evidence>
<dbReference type="Gene3D" id="1.10.720.30">
    <property type="entry name" value="SAP domain"/>
    <property type="match status" value="1"/>
</dbReference>
<dbReference type="Pfam" id="PF02037">
    <property type="entry name" value="SAP"/>
    <property type="match status" value="1"/>
</dbReference>
<dbReference type="STRING" id="174720.A0A0N5CBS9"/>
<dbReference type="PROSITE" id="PS50800">
    <property type="entry name" value="SAP"/>
    <property type="match status" value="1"/>
</dbReference>
<dbReference type="InterPro" id="IPR013320">
    <property type="entry name" value="ConA-like_dom_sf"/>
</dbReference>
<sequence length="1006" mass="114212">MNTRRSSARIAALHKESSEPQLNALLIPLLPVVRLKEELSKRGLKSTGRKDALVERLLEHIEKNGVNCNETSSLSQSDTELNASLVEKIPQENQVESPLKASSDVKNHEEIHESVEENNFPLSNESVSHTNVQNDSIAESKSDNIAEIKKDCITEIKNDSITEVKDVSIAENVDTSNDMVETCQLQEDTSEHIEVKNVDTPNDIVETYQLQEDTSEHIEVKNDDASSDIMETCQLMENKSEHVELKNVDTSNDTMETCQLQENKSENVELKNVDTSNDTMETCQLQENKSENVELKNIGKSSDMMETCPLQENKSEHIEIKNVRRKRRLFEEGPSTSENNIPPPETIVNLVEHYNNTIHGKRKYYTPLNGHLSNQDRINMNMNSKISSFDTPTSDEISRSPNRCGSIITTNIENPCLLGVYENKKEIGIEGSHLINTGNNFDKISENLYDIKSSGYVSDSQNNFDEYVPSTSIYSNEQYIDDNDSQDKLAELMKDPAALLQKATAVLKNLNDKVDYQYEQFPCESTFVEDVKPLPEFHGEPVQSDVEEDDYFAKAAGIKKKKDKNAVVIPEEEAPPMNDEIDLDYYNADLHIKASVDDKWLIEPENSDGFALMWGGIRSNYGIKYDKNLSSYGKKFCFQVKIVDHLSLKHVPFEEREPYDIRIGWSLNNKSQALGDLAGTYCFNSKAMKATGCIFSDYGEPFSINDVITAILDISQGHISYYKNDEFLGIAFNETCFKDNDAIFAHIAIKNCKVKVNFGHGSKEDFPSHFLPKDVYFLNTINCSEEMVRSRQPPPRKGDCTVIMTVGLPGSGKTTWVRKYLRDNPDGHWRVISSDALLQQMRIDGIPRKQIHSGRWDMVMGLAAKAVVKAMGLACRRKHNYIIDGTNVSRDARKRKLAQFQDFQRKCVVLIPPEKELIHRQMKQEKQDGVRPIPAEAMLELKATMSIPELKEEPVEDIIFVEPEQISHALKIVENYNKEGEPWLIQKNKQKRQKHNAQINNHSVNN</sequence>
<feature type="domain" description="B30.2/SPRY" evidence="5">
    <location>
        <begin position="561"/>
        <end position="763"/>
    </location>
</feature>
<dbReference type="InterPro" id="IPR035778">
    <property type="entry name" value="SPRY_hnRNP_U"/>
</dbReference>
<dbReference type="GO" id="GO:0005634">
    <property type="term" value="C:nucleus"/>
    <property type="evidence" value="ECO:0007669"/>
    <property type="project" value="UniProtKB-SubCell"/>
</dbReference>
<dbReference type="InterPro" id="IPR036361">
    <property type="entry name" value="SAP_dom_sf"/>
</dbReference>
<proteinExistence type="predicted"/>
<dbReference type="Gene3D" id="2.60.120.920">
    <property type="match status" value="1"/>
</dbReference>
<evidence type="ECO:0000313" key="7">
    <source>
        <dbReference type="Proteomes" id="UP000046392"/>
    </source>
</evidence>
<keyword evidence="3" id="KW-0597">Phosphoprotein</keyword>
<dbReference type="Gene3D" id="3.40.50.300">
    <property type="entry name" value="P-loop containing nucleotide triphosphate hydrolases"/>
    <property type="match status" value="1"/>
</dbReference>
<evidence type="ECO:0000313" key="8">
    <source>
        <dbReference type="WBParaSite" id="SPAL_0001534300.1"/>
    </source>
</evidence>
<name>A0A0N5CBS9_STREA</name>